<name>A0A699JGC8_TANCI</name>
<comment type="caution">
    <text evidence="1">The sequence shown here is derived from an EMBL/GenBank/DDBJ whole genome shotgun (WGS) entry which is preliminary data.</text>
</comment>
<proteinExistence type="predicted"/>
<protein>
    <submittedName>
        <fullName evidence="1">Uncharacterized protein</fullName>
    </submittedName>
</protein>
<feature type="non-terminal residue" evidence="1">
    <location>
        <position position="1"/>
    </location>
</feature>
<dbReference type="AlphaFoldDB" id="A0A699JGC8"/>
<reference evidence="1" key="1">
    <citation type="journal article" date="2019" name="Sci. Rep.">
        <title>Draft genome of Tanacetum cinerariifolium, the natural source of mosquito coil.</title>
        <authorList>
            <person name="Yamashiro T."/>
            <person name="Shiraishi A."/>
            <person name="Satake H."/>
            <person name="Nakayama K."/>
        </authorList>
    </citation>
    <scope>NUCLEOTIDE SEQUENCE</scope>
</reference>
<gene>
    <name evidence="1" type="ORF">Tci_608098</name>
</gene>
<evidence type="ECO:0000313" key="1">
    <source>
        <dbReference type="EMBL" id="GFA36126.1"/>
    </source>
</evidence>
<organism evidence="1">
    <name type="scientific">Tanacetum cinerariifolium</name>
    <name type="common">Dalmatian daisy</name>
    <name type="synonym">Chrysanthemum cinerariifolium</name>
    <dbReference type="NCBI Taxonomy" id="118510"/>
    <lineage>
        <taxon>Eukaryota</taxon>
        <taxon>Viridiplantae</taxon>
        <taxon>Streptophyta</taxon>
        <taxon>Embryophyta</taxon>
        <taxon>Tracheophyta</taxon>
        <taxon>Spermatophyta</taxon>
        <taxon>Magnoliopsida</taxon>
        <taxon>eudicotyledons</taxon>
        <taxon>Gunneridae</taxon>
        <taxon>Pentapetalae</taxon>
        <taxon>asterids</taxon>
        <taxon>campanulids</taxon>
        <taxon>Asterales</taxon>
        <taxon>Asteraceae</taxon>
        <taxon>Asteroideae</taxon>
        <taxon>Anthemideae</taxon>
        <taxon>Anthemidinae</taxon>
        <taxon>Tanacetum</taxon>
    </lineage>
</organism>
<sequence length="525" mass="59383">SLRQVVPKNYNPKGERFLIASRFSTPPLACALFIPRATVKQVDYWPSDTPVCYLCTCERCGNILNYWTCQKCNSGTGNSFTYDPIPESFDEVQVIPNPPPQCHFNIYLCVDPLIDHHCCYKCGNSLNGFFCHHCTCEFCGNGAHVGYNCPAQVLSFQTLPSFPQHYLVVKIVGFFLKLTIVNPHNIPSIIQSSMFIMTFLIPKLSSWNKLHPCVKCDDQSLYDEDVRDKIFSNPLFEEEISMKIDQHHDNAESDLVESTLNHDSSIIPSSLKIDSLLDEFAGELTLLESIPPGIDKTDSDPEEDIRLIERFLYVNSSPRPPEEFVSENSNAEIESFSPSPILIKDSDSLMKEIDLSYTPDDPTPPGIKEDDDDSERDILILEELLDNYFLSLPENESYHFDIPSFSRSPAKPPDGNTGILNVKMMGDISDQKVPIPGLTLTRVPNQEKSPDLLSHRGFETFQPFTECPMVIHGKNIPILDVPLFHFYPLDQFKYRGNLVKLSDLKQALHGKQPMLINSLVFLFSS</sequence>
<dbReference type="EMBL" id="BKCJ010410907">
    <property type="protein sequence ID" value="GFA36126.1"/>
    <property type="molecule type" value="Genomic_DNA"/>
</dbReference>
<accession>A0A699JGC8</accession>